<organism evidence="4 5">
    <name type="scientific">Luteimonas aestuarii</name>
    <dbReference type="NCBI Taxonomy" id="453837"/>
    <lineage>
        <taxon>Bacteria</taxon>
        <taxon>Pseudomonadati</taxon>
        <taxon>Pseudomonadota</taxon>
        <taxon>Gammaproteobacteria</taxon>
        <taxon>Lysobacterales</taxon>
        <taxon>Lysobacteraceae</taxon>
        <taxon>Luteimonas</taxon>
    </lineage>
</organism>
<feature type="compositionally biased region" description="Basic and acidic residues" evidence="2">
    <location>
        <begin position="1077"/>
        <end position="1099"/>
    </location>
</feature>
<dbReference type="Proteomes" id="UP000294796">
    <property type="component" value="Unassembled WGS sequence"/>
</dbReference>
<evidence type="ECO:0000256" key="2">
    <source>
        <dbReference type="SAM" id="MobiDB-lite"/>
    </source>
</evidence>
<dbReference type="OrthoDB" id="6745079at2"/>
<evidence type="ECO:0000259" key="3">
    <source>
        <dbReference type="Pfam" id="PF06791"/>
    </source>
</evidence>
<dbReference type="EMBL" id="SMTF01000003">
    <property type="protein sequence ID" value="TDK26182.1"/>
    <property type="molecule type" value="Genomic_DNA"/>
</dbReference>
<protein>
    <recommendedName>
        <fullName evidence="3">Bacteriophage tail tape measure N-terminal domain-containing protein</fullName>
    </recommendedName>
</protein>
<feature type="region of interest" description="Disordered" evidence="2">
    <location>
        <begin position="1077"/>
        <end position="1103"/>
    </location>
</feature>
<sequence>MSTRNVYEEVLRFLIEADGNEDVAKLARQLVALGDDGDEAKEKVAGLLEAFSRDQALDRTAKRFRELGTEVIDLGRKQQVTKERITALTTEIANAEAPTKRQRAELARLSKDLTKTGTELSKARGEWTQHRQVLEQNGIATKRYADLQGQIASRQSQSAAALRTYAGDLLKARDAANATATRLAAGDEAFKRQAESTRNAREALDAYRQRAQAASEATEQLSQSGTTTAGVFQRLRGLLGPVLAFFSVRTLVGGLQSIVREGSNAEQELGQLNAVLASTGRTAEFSAQELQNLARELASSSRFMVGDITNAETRLLSYTNIAREEFPRAMQIVLDQSARLGISLEQSAELVGRALQEPVKAMQALGRQGFVLEEGQKTLLKQLEETGRTAEAQAVIMDMLAESYGGAAQAQQLGTIAGLWKTIRENFAEFKNDIAARGVLDYFKGQLQDLLRTITELRDNGTLALWAQRTADAIVSTAKAVAGLFRQLAPLGALLAGLAQAIAEHAKQVIFLGKVYAALKLAELAGQFSILTRATLANAAATTAAGNAAAGATGKFGAMGTLIGKLPQMLRIGVAVFGVDFAIQQFQKLAGAVEYYQGALQAQERFDRNQKMLQQEQLALGKQLQQLYADSAGTAIKGAEELRELTRGQAEDYKFTLEQARLFYAGVIRQARATGDAQAEATGLKHWHALGEALKQTEQRLIEFDSTAARQTAMFSTAEKAVEKFDELRWKGEEAKAAVAGIFDGVDWTRAEGIQNASKILEEVSGRGREAAAVVEGELIEALSKLSNETLEEVKKKAAEAFAAGNTEAKRMVELVNTASFAKLGVDINAIRTGFTDVGKTAVDAFAVAVREVDNLGLTATQKAAAIAQAFDNAFRQASTQSELQALKESLIDALNAGSIGFVEFQARIAEVDAKLEALKRTGTEVGTDIAKGARVGEDALTRIVDAAESAASSLEKAGTAAGDAGDSTAGAAGDVGKMSFALRQMSDEAARALQGLNWLAGTQSWLPAWNRTIRAINDQYDQVTRLNEELERNAKAYDPIERELERLRDQFRMVDETTLRGLAQKKMQVEQEVARRRDEARRLREEADRAAEETRRAAAQEGLAQPVTDTLKVEFVAPDKAMATALRAGEQEVMDRLVNAAAPRIIQMIERSRSLSNARSAVRRGGR</sequence>
<dbReference type="InterPro" id="IPR009628">
    <property type="entry name" value="Phage_tape_measure_N"/>
</dbReference>
<reference evidence="4 5" key="1">
    <citation type="submission" date="2019-03" db="EMBL/GenBank/DDBJ databases">
        <title>Luteimonas zhaokaii sp.nov., isolated from the rectal contents of Plateau pika in Yushu, Qinghai Province, China.</title>
        <authorList>
            <person name="Zhang G."/>
        </authorList>
    </citation>
    <scope>NUCLEOTIDE SEQUENCE [LARGE SCALE GENOMIC DNA]</scope>
    <source>
        <strain evidence="4 5">B9</strain>
    </source>
</reference>
<gene>
    <name evidence="4" type="ORF">E2F46_06180</name>
</gene>
<feature type="domain" description="Bacteriophage tail tape measure N-terminal" evidence="3">
    <location>
        <begin position="235"/>
        <end position="374"/>
    </location>
</feature>
<proteinExistence type="predicted"/>
<evidence type="ECO:0000313" key="4">
    <source>
        <dbReference type="EMBL" id="TDK26182.1"/>
    </source>
</evidence>
<evidence type="ECO:0000313" key="5">
    <source>
        <dbReference type="Proteomes" id="UP000294796"/>
    </source>
</evidence>
<keyword evidence="5" id="KW-1185">Reference proteome</keyword>
<feature type="coiled-coil region" evidence="1">
    <location>
        <begin position="197"/>
        <end position="224"/>
    </location>
</feature>
<dbReference type="Pfam" id="PF06791">
    <property type="entry name" value="TMP_2"/>
    <property type="match status" value="1"/>
</dbReference>
<accession>A0A4V3AMA7</accession>
<evidence type="ECO:0000256" key="1">
    <source>
        <dbReference type="SAM" id="Coils"/>
    </source>
</evidence>
<name>A0A4V3AMA7_9GAMM</name>
<keyword evidence="1" id="KW-0175">Coiled coil</keyword>
<dbReference type="AlphaFoldDB" id="A0A4V3AMA7"/>
<comment type="caution">
    <text evidence="4">The sequence shown here is derived from an EMBL/GenBank/DDBJ whole genome shotgun (WGS) entry which is preliminary data.</text>
</comment>